<evidence type="ECO:0000313" key="4">
    <source>
        <dbReference type="EMBL" id="KAJ8027433.1"/>
    </source>
</evidence>
<evidence type="ECO:0000313" key="5">
    <source>
        <dbReference type="Proteomes" id="UP001152320"/>
    </source>
</evidence>
<sequence length="264" mass="29412">MEHGIIPTSVNEFEKLAEEKMAKDKKHRALWCYISLGTGDKQTLEDSKAAFRRFRFQPRILTAKMERSTQTTLLGNPVSLPIGISPVAGYSSLHPYGATLAGKAAARAGAVMILGSVGNISLEDFAERVPSDGLYWAQTYLFRDKRNTLRLVRNAERLGFKALVVTVDSPVEHKGAGSNKETMDEYTRTVVETPAANIRYVNGKEREISPASLSEVWTEAYKEVFCCANWEDLSWLQSETKLPIILKGVLSGEFHFKNSFSIVC</sequence>
<evidence type="ECO:0000256" key="1">
    <source>
        <dbReference type="ARBA" id="ARBA00001917"/>
    </source>
</evidence>
<evidence type="ECO:0000259" key="3">
    <source>
        <dbReference type="PROSITE" id="PS51349"/>
    </source>
</evidence>
<comment type="caution">
    <text evidence="4">The sequence shown here is derived from an EMBL/GenBank/DDBJ whole genome shotgun (WGS) entry which is preliminary data.</text>
</comment>
<name>A0A9Q1GY20_HOLLE</name>
<dbReference type="EMBL" id="JAIZAY010000016">
    <property type="protein sequence ID" value="KAJ8027433.1"/>
    <property type="molecule type" value="Genomic_DNA"/>
</dbReference>
<reference evidence="4" key="1">
    <citation type="submission" date="2021-10" db="EMBL/GenBank/DDBJ databases">
        <title>Tropical sea cucumber genome reveals ecological adaptation and Cuvierian tubules defense mechanism.</title>
        <authorList>
            <person name="Chen T."/>
        </authorList>
    </citation>
    <scope>NUCLEOTIDE SEQUENCE</scope>
    <source>
        <strain evidence="4">Nanhai2018</strain>
        <tissue evidence="4">Muscle</tissue>
    </source>
</reference>
<dbReference type="Pfam" id="PF01070">
    <property type="entry name" value="FMN_dh"/>
    <property type="match status" value="1"/>
</dbReference>
<dbReference type="InterPro" id="IPR000262">
    <property type="entry name" value="FMN-dep_DH"/>
</dbReference>
<dbReference type="PROSITE" id="PS51349">
    <property type="entry name" value="FMN_HYDROXY_ACID_DH_2"/>
    <property type="match status" value="1"/>
</dbReference>
<organism evidence="4 5">
    <name type="scientific">Holothuria leucospilota</name>
    <name type="common">Black long sea cucumber</name>
    <name type="synonym">Mertensiothuria leucospilota</name>
    <dbReference type="NCBI Taxonomy" id="206669"/>
    <lineage>
        <taxon>Eukaryota</taxon>
        <taxon>Metazoa</taxon>
        <taxon>Echinodermata</taxon>
        <taxon>Eleutherozoa</taxon>
        <taxon>Echinozoa</taxon>
        <taxon>Holothuroidea</taxon>
        <taxon>Aspidochirotacea</taxon>
        <taxon>Aspidochirotida</taxon>
        <taxon>Holothuriidae</taxon>
        <taxon>Holothuria</taxon>
    </lineage>
</organism>
<protein>
    <submittedName>
        <fullName evidence="4">Peroxisomal (S)-2-hydroxy-acid oxidase GLO5</fullName>
    </submittedName>
</protein>
<dbReference type="Gene3D" id="3.20.20.70">
    <property type="entry name" value="Aldolase class I"/>
    <property type="match status" value="1"/>
</dbReference>
<gene>
    <name evidence="4" type="ORF">HOLleu_32577</name>
</gene>
<proteinExistence type="predicted"/>
<dbReference type="PANTHER" id="PTHR10578">
    <property type="entry name" value="S -2-HYDROXY-ACID OXIDASE-RELATED"/>
    <property type="match status" value="1"/>
</dbReference>
<dbReference type="InterPro" id="IPR037396">
    <property type="entry name" value="FMN_HAD"/>
</dbReference>
<dbReference type="SUPFAM" id="SSF51395">
    <property type="entry name" value="FMN-linked oxidoreductases"/>
    <property type="match status" value="1"/>
</dbReference>
<evidence type="ECO:0000256" key="2">
    <source>
        <dbReference type="ARBA" id="ARBA00023002"/>
    </source>
</evidence>
<dbReference type="AlphaFoldDB" id="A0A9Q1GY20"/>
<dbReference type="PANTHER" id="PTHR10578:SF146">
    <property type="entry name" value="OXIDASE, PUTATIVE-RELATED"/>
    <property type="match status" value="1"/>
</dbReference>
<keyword evidence="5" id="KW-1185">Reference proteome</keyword>
<dbReference type="OrthoDB" id="25826at2759"/>
<accession>A0A9Q1GY20</accession>
<dbReference type="Proteomes" id="UP001152320">
    <property type="component" value="Chromosome 16"/>
</dbReference>
<comment type="cofactor">
    <cofactor evidence="1">
        <name>FMN</name>
        <dbReference type="ChEBI" id="CHEBI:58210"/>
    </cofactor>
</comment>
<feature type="domain" description="FMN hydroxy acid dehydrogenase" evidence="3">
    <location>
        <begin position="7"/>
        <end position="264"/>
    </location>
</feature>
<dbReference type="GO" id="GO:0016491">
    <property type="term" value="F:oxidoreductase activity"/>
    <property type="evidence" value="ECO:0007669"/>
    <property type="project" value="UniProtKB-KW"/>
</dbReference>
<dbReference type="InterPro" id="IPR013785">
    <property type="entry name" value="Aldolase_TIM"/>
</dbReference>
<keyword evidence="2" id="KW-0560">Oxidoreductase</keyword>